<feature type="transmembrane region" description="Helical" evidence="1">
    <location>
        <begin position="414"/>
        <end position="435"/>
    </location>
</feature>
<dbReference type="PANTHER" id="PTHR31170:SF19">
    <property type="match status" value="1"/>
</dbReference>
<sequence>MSGTNSSSGNVNDHNDLERYVTVMLEGVQLPELSIIHERCIYRVPHRIHQINQQAYTPRVVSIGPIHTPFRPGGDIRLKPMEELKLQYLKSFLNGANLSVGDCVSKLKVWEPDIRRCYADPIQHNSDDFLRMVLIDACFILELFLRYYSLQEWIERDPLFLKPWLAKDVMLDLILLENQLPFFVLKGLYNLAISAYVTADFPSLVDIAFTYFEAHNEQNIRPENVYPLHFTDLLRTFMLPSSLNCRQPEKRVNIVEHLYCASQLMEAGLVFEVSPSKCILDLKYRKGVLTMPCFKVYSSTEILLRNIVAFEQCHHPTLPYITEYIKILDFLINTGKDVNILVEKKTIVNLLGDEDALATMVNNLCSNVTLPYVRPDYGSLCDQLNGFYENPRNKYKAIFIHDYFNTPWKIASTIAAIVLLVLTFIQTICSIVTLFKQ</sequence>
<dbReference type="Proteomes" id="UP001386955">
    <property type="component" value="Unassembled WGS sequence"/>
</dbReference>
<reference evidence="2 3" key="1">
    <citation type="submission" date="2024-01" db="EMBL/GenBank/DDBJ databases">
        <title>The genomes of 5 underutilized Papilionoideae crops provide insights into root nodulation and disease resistanc.</title>
        <authorList>
            <person name="Jiang F."/>
        </authorList>
    </citation>
    <scope>NUCLEOTIDE SEQUENCE [LARGE SCALE GENOMIC DNA]</scope>
    <source>
        <strain evidence="2">DUOXIRENSHENG_FW03</strain>
        <tissue evidence="2">Leaves</tissue>
    </source>
</reference>
<evidence type="ECO:0000256" key="1">
    <source>
        <dbReference type="SAM" id="Phobius"/>
    </source>
</evidence>
<keyword evidence="1" id="KW-0812">Transmembrane</keyword>
<dbReference type="PANTHER" id="PTHR31170">
    <property type="entry name" value="BNAC04G53230D PROTEIN"/>
    <property type="match status" value="1"/>
</dbReference>
<protein>
    <submittedName>
        <fullName evidence="2">Uncharacterized protein</fullName>
    </submittedName>
</protein>
<keyword evidence="1" id="KW-0472">Membrane</keyword>
<name>A0AAN9NXA7_PSOTE</name>
<comment type="caution">
    <text evidence="2">The sequence shown here is derived from an EMBL/GenBank/DDBJ whole genome shotgun (WGS) entry which is preliminary data.</text>
</comment>
<keyword evidence="3" id="KW-1185">Reference proteome</keyword>
<evidence type="ECO:0000313" key="2">
    <source>
        <dbReference type="EMBL" id="KAK7380547.1"/>
    </source>
</evidence>
<organism evidence="2 3">
    <name type="scientific">Psophocarpus tetragonolobus</name>
    <name type="common">Winged bean</name>
    <name type="synonym">Dolichos tetragonolobus</name>
    <dbReference type="NCBI Taxonomy" id="3891"/>
    <lineage>
        <taxon>Eukaryota</taxon>
        <taxon>Viridiplantae</taxon>
        <taxon>Streptophyta</taxon>
        <taxon>Embryophyta</taxon>
        <taxon>Tracheophyta</taxon>
        <taxon>Spermatophyta</taxon>
        <taxon>Magnoliopsida</taxon>
        <taxon>eudicotyledons</taxon>
        <taxon>Gunneridae</taxon>
        <taxon>Pentapetalae</taxon>
        <taxon>rosids</taxon>
        <taxon>fabids</taxon>
        <taxon>Fabales</taxon>
        <taxon>Fabaceae</taxon>
        <taxon>Papilionoideae</taxon>
        <taxon>50 kb inversion clade</taxon>
        <taxon>NPAAA clade</taxon>
        <taxon>indigoferoid/millettioid clade</taxon>
        <taxon>Phaseoleae</taxon>
        <taxon>Psophocarpus</taxon>
    </lineage>
</organism>
<dbReference type="Pfam" id="PF03140">
    <property type="entry name" value="DUF247"/>
    <property type="match status" value="1"/>
</dbReference>
<gene>
    <name evidence="2" type="ORF">VNO78_33060</name>
</gene>
<dbReference type="InterPro" id="IPR004158">
    <property type="entry name" value="DUF247_pln"/>
</dbReference>
<keyword evidence="1" id="KW-1133">Transmembrane helix</keyword>
<dbReference type="EMBL" id="JAYMYS010000009">
    <property type="protein sequence ID" value="KAK7380547.1"/>
    <property type="molecule type" value="Genomic_DNA"/>
</dbReference>
<proteinExistence type="predicted"/>
<accession>A0AAN9NXA7</accession>
<dbReference type="AlphaFoldDB" id="A0AAN9NXA7"/>
<evidence type="ECO:0000313" key="3">
    <source>
        <dbReference type="Proteomes" id="UP001386955"/>
    </source>
</evidence>